<proteinExistence type="predicted"/>
<feature type="region of interest" description="Disordered" evidence="1">
    <location>
        <begin position="1"/>
        <end position="21"/>
    </location>
</feature>
<sequence>MPSRAVFRKTPKGVDEVQHRSGKLTPRQRRILIMVDGKRTVEELRELASTDDLSNVLGHLEEEGYIELVGLKGENEAITRQDRLPSLTDFRPLPEPRNPEELDMARHFMINTIKAFCRGPIIHLSLIDEIAAAQSHEELRALYGQWFRLIQESAEGRRRAEQLRADLLKVL</sequence>
<protein>
    <submittedName>
        <fullName evidence="2">Uncharacterized protein</fullName>
    </submittedName>
</protein>
<evidence type="ECO:0000256" key="1">
    <source>
        <dbReference type="SAM" id="MobiDB-lite"/>
    </source>
</evidence>
<dbReference type="EMBL" id="CYHH01000002">
    <property type="protein sequence ID" value="CUB05586.1"/>
    <property type="molecule type" value="Genomic_DNA"/>
</dbReference>
<dbReference type="AlphaFoldDB" id="A0A0K6IR63"/>
<dbReference type="OrthoDB" id="5295681at2"/>
<organism evidence="2 3">
    <name type="scientific">Tepidiphilus thermophilus</name>
    <dbReference type="NCBI Taxonomy" id="876478"/>
    <lineage>
        <taxon>Bacteria</taxon>
        <taxon>Pseudomonadati</taxon>
        <taxon>Pseudomonadota</taxon>
        <taxon>Hydrogenophilia</taxon>
        <taxon>Hydrogenophilales</taxon>
        <taxon>Hydrogenophilaceae</taxon>
        <taxon>Tepidiphilus</taxon>
    </lineage>
</organism>
<evidence type="ECO:0000313" key="2">
    <source>
        <dbReference type="EMBL" id="CUB05586.1"/>
    </source>
</evidence>
<evidence type="ECO:0000313" key="3">
    <source>
        <dbReference type="Proteomes" id="UP000182108"/>
    </source>
</evidence>
<gene>
    <name evidence="2" type="ORF">Ga0061068_10254</name>
</gene>
<keyword evidence="3" id="KW-1185">Reference proteome</keyword>
<accession>A0A0K6IR63</accession>
<reference evidence="3" key="1">
    <citation type="submission" date="2015-08" db="EMBL/GenBank/DDBJ databases">
        <authorList>
            <person name="Babu N.S."/>
            <person name="Beckwith C.J."/>
            <person name="Beseler K.G."/>
            <person name="Brison A."/>
            <person name="Carone J.V."/>
            <person name="Caskin T.P."/>
            <person name="Diamond M."/>
            <person name="Durham M.E."/>
            <person name="Foxe J.M."/>
            <person name="Go M."/>
            <person name="Henderson B.A."/>
            <person name="Jones I.B."/>
            <person name="McGettigan J.A."/>
            <person name="Micheletti S.J."/>
            <person name="Nasrallah M.E."/>
            <person name="Ortiz D."/>
            <person name="Piller C.R."/>
            <person name="Privatt S.R."/>
            <person name="Schneider S.L."/>
            <person name="Sharp S."/>
            <person name="Smith T.C."/>
            <person name="Stanton J.D."/>
            <person name="Ullery H.E."/>
            <person name="Wilson R.J."/>
            <person name="Serrano M.G."/>
            <person name="Buck G."/>
            <person name="Lee V."/>
            <person name="Wang Y."/>
            <person name="Carvalho R."/>
            <person name="Voegtly L."/>
            <person name="Shi R."/>
            <person name="Duckworth R."/>
            <person name="Johnson A."/>
            <person name="Loviza R."/>
            <person name="Walstead R."/>
            <person name="Shah Z."/>
            <person name="Kiflezghi M."/>
            <person name="Wade K."/>
            <person name="Ball S.L."/>
            <person name="Bradley K.W."/>
            <person name="Asai D.J."/>
            <person name="Bowman C.A."/>
            <person name="Russell D.A."/>
            <person name="Pope W.H."/>
            <person name="Jacobs-Sera D."/>
            <person name="Hendrix R.W."/>
            <person name="Hatfull G.F."/>
        </authorList>
    </citation>
    <scope>NUCLEOTIDE SEQUENCE [LARGE SCALE GENOMIC DNA]</scope>
    <source>
        <strain evidence="3">JCM 19170</strain>
    </source>
</reference>
<dbReference type="Proteomes" id="UP000182108">
    <property type="component" value="Unassembled WGS sequence"/>
</dbReference>
<name>A0A0K6IR63_9PROT</name>
<feature type="compositionally biased region" description="Basic residues" evidence="1">
    <location>
        <begin position="1"/>
        <end position="11"/>
    </location>
</feature>
<dbReference type="RefSeq" id="WP_055422783.1">
    <property type="nucleotide sequence ID" value="NZ_CYHH01000002.1"/>
</dbReference>